<reference evidence="2 3" key="1">
    <citation type="journal article" date="2019" name="Sci. Rep.">
        <title>A high-quality genome of Eragrostis curvula grass provides insights into Poaceae evolution and supports new strategies to enhance forage quality.</title>
        <authorList>
            <person name="Carballo J."/>
            <person name="Santos B.A.C.M."/>
            <person name="Zappacosta D."/>
            <person name="Garbus I."/>
            <person name="Selva J.P."/>
            <person name="Gallo C.A."/>
            <person name="Diaz A."/>
            <person name="Albertini E."/>
            <person name="Caccamo M."/>
            <person name="Echenique V."/>
        </authorList>
    </citation>
    <scope>NUCLEOTIDE SEQUENCE [LARGE SCALE GENOMIC DNA]</scope>
    <source>
        <strain evidence="3">cv. Victoria</strain>
        <tissue evidence="2">Leaf</tissue>
    </source>
</reference>
<dbReference type="OrthoDB" id="1884766at2759"/>
<feature type="region of interest" description="Disordered" evidence="1">
    <location>
        <begin position="135"/>
        <end position="157"/>
    </location>
</feature>
<organism evidence="2 3">
    <name type="scientific">Eragrostis curvula</name>
    <name type="common">weeping love grass</name>
    <dbReference type="NCBI Taxonomy" id="38414"/>
    <lineage>
        <taxon>Eukaryota</taxon>
        <taxon>Viridiplantae</taxon>
        <taxon>Streptophyta</taxon>
        <taxon>Embryophyta</taxon>
        <taxon>Tracheophyta</taxon>
        <taxon>Spermatophyta</taxon>
        <taxon>Magnoliopsida</taxon>
        <taxon>Liliopsida</taxon>
        <taxon>Poales</taxon>
        <taxon>Poaceae</taxon>
        <taxon>PACMAD clade</taxon>
        <taxon>Chloridoideae</taxon>
        <taxon>Eragrostideae</taxon>
        <taxon>Eragrostidinae</taxon>
        <taxon>Eragrostis</taxon>
    </lineage>
</organism>
<dbReference type="PANTHER" id="PTHR47841:SF7">
    <property type="entry name" value="CYSTEINE_HISTIDINE-RICH C1 DOMAIN PROTEIN"/>
    <property type="match status" value="1"/>
</dbReference>
<dbReference type="Proteomes" id="UP000324897">
    <property type="component" value="Unassembled WGS sequence"/>
</dbReference>
<dbReference type="Gramene" id="TVU01546">
    <property type="protein sequence ID" value="TVU01546"/>
    <property type="gene ID" value="EJB05_52997"/>
</dbReference>
<dbReference type="SUPFAM" id="SSF57889">
    <property type="entry name" value="Cysteine-rich domain"/>
    <property type="match status" value="1"/>
</dbReference>
<sequence>MDPMSRVQWPIPHVHPAHSNTFLQTHPTAFTCDACKLPGYPYQRRFRCMACSIEIHDDCGTLGETRASAAHIHHALKRIINPPSGTKPPVCAVCKRPAEGMRYWCPRPGCSIVVHPQCGKLTLGELQPYMPLYTSPLPDESKKGDKGTDNPSQPTNITINITIKPNITINVTNNVTNNITIKPPPPPPIIYPPQWRYPIVCPPPPPPPMRSHFVVTMQPVMELGQYMRGGQD</sequence>
<gene>
    <name evidence="2" type="ORF">EJB05_52997</name>
</gene>
<comment type="caution">
    <text evidence="2">The sequence shown here is derived from an EMBL/GenBank/DDBJ whole genome shotgun (WGS) entry which is preliminary data.</text>
</comment>
<feature type="non-terminal residue" evidence="2">
    <location>
        <position position="1"/>
    </location>
</feature>
<evidence type="ECO:0000256" key="1">
    <source>
        <dbReference type="SAM" id="MobiDB-lite"/>
    </source>
</evidence>
<evidence type="ECO:0000313" key="2">
    <source>
        <dbReference type="EMBL" id="TVU01546.1"/>
    </source>
</evidence>
<dbReference type="AlphaFoldDB" id="A0A5J9SRD4"/>
<dbReference type="EMBL" id="RWGY01000423">
    <property type="protein sequence ID" value="TVU01546.1"/>
    <property type="molecule type" value="Genomic_DNA"/>
</dbReference>
<proteinExistence type="predicted"/>
<evidence type="ECO:0000313" key="3">
    <source>
        <dbReference type="Proteomes" id="UP000324897"/>
    </source>
</evidence>
<accession>A0A5J9SRD4</accession>
<protein>
    <recommendedName>
        <fullName evidence="4">Phorbol-ester/DAG-type domain-containing protein</fullName>
    </recommendedName>
</protein>
<feature type="compositionally biased region" description="Basic and acidic residues" evidence="1">
    <location>
        <begin position="139"/>
        <end position="148"/>
    </location>
</feature>
<dbReference type="InterPro" id="IPR046349">
    <property type="entry name" value="C1-like_sf"/>
</dbReference>
<evidence type="ECO:0008006" key="4">
    <source>
        <dbReference type="Google" id="ProtNLM"/>
    </source>
</evidence>
<dbReference type="PANTHER" id="PTHR47841">
    <property type="entry name" value="DIACYLGLYCEROL KINASE THETA-LIKE-RELATED"/>
    <property type="match status" value="1"/>
</dbReference>
<name>A0A5J9SRD4_9POAL</name>
<keyword evidence="3" id="KW-1185">Reference proteome</keyword>